<gene>
    <name evidence="10" type="ORF">J8380_12610</name>
</gene>
<keyword evidence="2 8" id="KW-0812">Transmembrane</keyword>
<dbReference type="InterPro" id="IPR004014">
    <property type="entry name" value="ATPase_P-typ_cation-transptr_N"/>
</dbReference>
<feature type="transmembrane region" description="Helical" evidence="8">
    <location>
        <begin position="693"/>
        <end position="718"/>
    </location>
</feature>
<dbReference type="SUPFAM" id="SSF81653">
    <property type="entry name" value="Calcium ATPase, transduction domain A"/>
    <property type="match status" value="1"/>
</dbReference>
<feature type="transmembrane region" description="Helical" evidence="8">
    <location>
        <begin position="33"/>
        <end position="59"/>
    </location>
</feature>
<dbReference type="Gene3D" id="1.20.1110.10">
    <property type="entry name" value="Calcium-transporting ATPase, transmembrane domain"/>
    <property type="match status" value="2"/>
</dbReference>
<evidence type="ECO:0000256" key="4">
    <source>
        <dbReference type="ARBA" id="ARBA00022840"/>
    </source>
</evidence>
<dbReference type="InterPro" id="IPR023214">
    <property type="entry name" value="HAD_sf"/>
</dbReference>
<dbReference type="EMBL" id="CP072800">
    <property type="protein sequence ID" value="QTR49104.1"/>
    <property type="molecule type" value="Genomic_DNA"/>
</dbReference>
<dbReference type="PRINTS" id="PR00119">
    <property type="entry name" value="CATATPASE"/>
</dbReference>
<dbReference type="InterPro" id="IPR001757">
    <property type="entry name" value="P_typ_ATPase"/>
</dbReference>
<accession>A0ABX7WZG7</accession>
<feature type="transmembrane region" description="Helical" evidence="8">
    <location>
        <begin position="730"/>
        <end position="747"/>
    </location>
</feature>
<dbReference type="Pfam" id="PF00690">
    <property type="entry name" value="Cation_ATPase_N"/>
    <property type="match status" value="1"/>
</dbReference>
<evidence type="ECO:0000256" key="5">
    <source>
        <dbReference type="ARBA" id="ARBA00022967"/>
    </source>
</evidence>
<dbReference type="SUPFAM" id="SSF81665">
    <property type="entry name" value="Calcium ATPase, transmembrane domain M"/>
    <property type="match status" value="1"/>
</dbReference>
<keyword evidence="5" id="KW-1278">Translocase</keyword>
<dbReference type="InterPro" id="IPR006068">
    <property type="entry name" value="ATPase_P-typ_cation-transptr_C"/>
</dbReference>
<evidence type="ECO:0000256" key="2">
    <source>
        <dbReference type="ARBA" id="ARBA00022692"/>
    </source>
</evidence>
<dbReference type="Gene3D" id="3.40.1110.10">
    <property type="entry name" value="Calcium-transporting ATPase, cytoplasmic domain N"/>
    <property type="match status" value="2"/>
</dbReference>
<evidence type="ECO:0000259" key="9">
    <source>
        <dbReference type="SMART" id="SM00831"/>
    </source>
</evidence>
<dbReference type="SFLD" id="SFLDF00027">
    <property type="entry name" value="p-type_atpase"/>
    <property type="match status" value="1"/>
</dbReference>
<dbReference type="InterPro" id="IPR008250">
    <property type="entry name" value="ATPase_P-typ_transduc_dom_A_sf"/>
</dbReference>
<name>A0ABX7WZG7_9GAMM</name>
<dbReference type="SFLD" id="SFLDG00002">
    <property type="entry name" value="C1.7:_P-type_atpase_like"/>
    <property type="match status" value="1"/>
</dbReference>
<keyword evidence="11" id="KW-1185">Reference proteome</keyword>
<protein>
    <submittedName>
        <fullName evidence="10">Cation-translocating P-type ATPase</fullName>
    </submittedName>
</protein>
<dbReference type="PRINTS" id="PR00120">
    <property type="entry name" value="HATPASE"/>
</dbReference>
<evidence type="ECO:0000256" key="8">
    <source>
        <dbReference type="SAM" id="Phobius"/>
    </source>
</evidence>
<dbReference type="InterPro" id="IPR023298">
    <property type="entry name" value="ATPase_P-typ_TM_dom_sf"/>
</dbReference>
<dbReference type="SFLD" id="SFLDS00003">
    <property type="entry name" value="Haloacid_Dehalogenase"/>
    <property type="match status" value="1"/>
</dbReference>
<reference evidence="10 11" key="1">
    <citation type="submission" date="2021-04" db="EMBL/GenBank/DDBJ databases">
        <title>Genomics, taxonomy and metabolism of representatives of sulfur bacteria of the genus Thiothrix: Thiothrix fructosivorans QT, Thiothrix unzii A1T and three new species, Thiothrix subterranea sp. nov., Thiothrix litoralis sp. nov. and 'Candidatus Thiothrix anitrata' sp. nov.</title>
        <authorList>
            <person name="Ravin N.V."/>
            <person name="Smolyakov D."/>
            <person name="Rudenko T.S."/>
            <person name="Mardanov A.V."/>
            <person name="Beletsky A.V."/>
            <person name="Markov N.D."/>
            <person name="Fomenkov A.I."/>
            <person name="Roberts R.J."/>
            <person name="Karnachuk O.V."/>
            <person name="Novikov A."/>
            <person name="Grabovich M.Y."/>
        </authorList>
    </citation>
    <scope>NUCLEOTIDE SEQUENCE [LARGE SCALE GENOMIC DNA]</scope>
    <source>
        <strain evidence="10 11">A52</strain>
    </source>
</reference>
<feature type="transmembrane region" description="Helical" evidence="8">
    <location>
        <begin position="246"/>
        <end position="271"/>
    </location>
</feature>
<dbReference type="SMART" id="SM00831">
    <property type="entry name" value="Cation_ATPase_N"/>
    <property type="match status" value="1"/>
</dbReference>
<evidence type="ECO:0000256" key="6">
    <source>
        <dbReference type="ARBA" id="ARBA00022989"/>
    </source>
</evidence>
<proteinExistence type="predicted"/>
<dbReference type="RefSeq" id="WP_210225962.1">
    <property type="nucleotide sequence ID" value="NZ_CP072800.1"/>
</dbReference>
<feature type="transmembrane region" description="Helical" evidence="8">
    <location>
        <begin position="793"/>
        <end position="815"/>
    </location>
</feature>
<evidence type="ECO:0000256" key="7">
    <source>
        <dbReference type="ARBA" id="ARBA00023136"/>
    </source>
</evidence>
<keyword evidence="6 8" id="KW-1133">Transmembrane helix</keyword>
<keyword evidence="3" id="KW-0547">Nucleotide-binding</keyword>
<dbReference type="InterPro" id="IPR059000">
    <property type="entry name" value="ATPase_P-type_domA"/>
</dbReference>
<dbReference type="Gene3D" id="2.70.150.10">
    <property type="entry name" value="Calcium-transporting ATPase, cytoplasmic transduction domain A"/>
    <property type="match status" value="1"/>
</dbReference>
<comment type="subcellular location">
    <subcellularLocation>
        <location evidence="1">Membrane</location>
        <topology evidence="1">Multi-pass membrane protein</topology>
    </subcellularLocation>
</comment>
<dbReference type="Pfam" id="PF00702">
    <property type="entry name" value="Hydrolase"/>
    <property type="match status" value="1"/>
</dbReference>
<keyword evidence="7 8" id="KW-0472">Membrane</keyword>
<evidence type="ECO:0000256" key="1">
    <source>
        <dbReference type="ARBA" id="ARBA00004141"/>
    </source>
</evidence>
<dbReference type="InterPro" id="IPR018303">
    <property type="entry name" value="ATPase_P-typ_P_site"/>
</dbReference>
<dbReference type="Pfam" id="PF00122">
    <property type="entry name" value="E1-E2_ATPase"/>
    <property type="match status" value="1"/>
</dbReference>
<feature type="transmembrane region" description="Helical" evidence="8">
    <location>
        <begin position="767"/>
        <end position="787"/>
    </location>
</feature>
<dbReference type="SUPFAM" id="SSF56784">
    <property type="entry name" value="HAD-like"/>
    <property type="match status" value="1"/>
</dbReference>
<dbReference type="InterPro" id="IPR023299">
    <property type="entry name" value="ATPase_P-typ_cyto_dom_N"/>
</dbReference>
<evidence type="ECO:0000313" key="10">
    <source>
        <dbReference type="EMBL" id="QTR49104.1"/>
    </source>
</evidence>
<evidence type="ECO:0000256" key="3">
    <source>
        <dbReference type="ARBA" id="ARBA00022741"/>
    </source>
</evidence>
<sequence length="852" mass="91978">MNKNLTGLTQAEAARRLAADGENMLPGSVPKSLFAIALSVFTEPMFLMLLGAGGIYFALGDRAEASFLLGFVFVVIGITLAQERKTQRALESLRDLSAPRALVVRDGQEIRIPGREVVRGDVLVLHEGDRIPADALLLDGQLSVDESLLTGEAVPVNKSPSTALYASTVVTKGVGLAEVSTIGVNTAVGRIGQALASTQEAPSGLQQASRKLIIILTIVGLTFATLLVLLGWLWDGRAFLDSLLSGIALAMAILPEEIPVILTVFLALGAWRISKQKVLTRRVSAVEALGAITVLAVDKTGTLTQNRMKMEELVAVGETFRNEGANALPETFHELAEFTLLATPLDPFDPMEKAIQTFAQQWLKDTEHWHSQVPEFQYDLSAEILAMTQVFSSNDPNTHLLACKGAPEAVADLCHLPATERDIIHQQVLSMAERGLRVLGVAKGQWQSKELPPSQHDFSFTFLGLVGFVDPPRAEVPAAIAECRAAGVRIIMMTGDHPATARAIAQQVNLSTRTAVMTGAEVAALSDAELHTQLQQVDMFTRLQPEQKLRLVQILQQNGEVVAMTGDGVNDAPALKTANIGIAMGERGTDVAREAAALVLLDDSFASIVAAIRQGRRIYDNITKATAFTFAVHMPIIVLALIPALLHWPILLLPVHIVLLELLIDPACSIVFEAEPEASDIMTRPPRKLTDSPFAFSTLLYPIIQGIAVAEVLLLGYWLMDGQGFQADEIRGAMFMGLVLGLCLLILANRNVARTLLHGLTASNPWVWRMFGAVGLLLLVVFTVPVLRDVMGFSVMGAPQLVAGMALVLGIGVYLEILRWVGGKATSQHVIRYSARPLFHPAIPPPKQHLPN</sequence>
<dbReference type="InterPro" id="IPR036412">
    <property type="entry name" value="HAD-like_sf"/>
</dbReference>
<organism evidence="10 11">
    <name type="scientific">Candidatus Thiothrix anitrata</name>
    <dbReference type="NCBI Taxonomy" id="2823902"/>
    <lineage>
        <taxon>Bacteria</taxon>
        <taxon>Pseudomonadati</taxon>
        <taxon>Pseudomonadota</taxon>
        <taxon>Gammaproteobacteria</taxon>
        <taxon>Thiotrichales</taxon>
        <taxon>Thiotrichaceae</taxon>
        <taxon>Thiothrix</taxon>
    </lineage>
</organism>
<dbReference type="PANTHER" id="PTHR42861">
    <property type="entry name" value="CALCIUM-TRANSPORTING ATPASE"/>
    <property type="match status" value="1"/>
</dbReference>
<dbReference type="PROSITE" id="PS00154">
    <property type="entry name" value="ATPASE_E1_E2"/>
    <property type="match status" value="1"/>
</dbReference>
<feature type="transmembrane region" description="Helical" evidence="8">
    <location>
        <begin position="212"/>
        <end position="234"/>
    </location>
</feature>
<keyword evidence="4" id="KW-0067">ATP-binding</keyword>
<dbReference type="Proteomes" id="UP000672027">
    <property type="component" value="Chromosome"/>
</dbReference>
<dbReference type="InterPro" id="IPR044492">
    <property type="entry name" value="P_typ_ATPase_HD_dom"/>
</dbReference>
<dbReference type="Pfam" id="PF00689">
    <property type="entry name" value="Cation_ATPase_C"/>
    <property type="match status" value="1"/>
</dbReference>
<feature type="transmembrane region" description="Helical" evidence="8">
    <location>
        <begin position="625"/>
        <end position="645"/>
    </location>
</feature>
<evidence type="ECO:0000313" key="11">
    <source>
        <dbReference type="Proteomes" id="UP000672027"/>
    </source>
</evidence>
<dbReference type="NCBIfam" id="TIGR01494">
    <property type="entry name" value="ATPase_P-type"/>
    <property type="match status" value="2"/>
</dbReference>
<feature type="transmembrane region" description="Helical" evidence="8">
    <location>
        <begin position="65"/>
        <end position="81"/>
    </location>
</feature>
<dbReference type="Gene3D" id="3.40.50.1000">
    <property type="entry name" value="HAD superfamily/HAD-like"/>
    <property type="match status" value="2"/>
</dbReference>
<feature type="domain" description="Cation-transporting P-type ATPase N-terminal" evidence="9">
    <location>
        <begin position="4"/>
        <end position="61"/>
    </location>
</feature>
<dbReference type="SUPFAM" id="SSF81660">
    <property type="entry name" value="Metal cation-transporting ATPase, ATP-binding domain N"/>
    <property type="match status" value="1"/>
</dbReference>
<feature type="transmembrane region" description="Helical" evidence="8">
    <location>
        <begin position="651"/>
        <end position="672"/>
    </location>
</feature>